<feature type="transmembrane region" description="Helical" evidence="1">
    <location>
        <begin position="68"/>
        <end position="86"/>
    </location>
</feature>
<dbReference type="AlphaFoldDB" id="A0A0B6EUI6"/>
<organism evidence="2 3">
    <name type="scientific">Corynebacterium singulare</name>
    <dbReference type="NCBI Taxonomy" id="161899"/>
    <lineage>
        <taxon>Bacteria</taxon>
        <taxon>Bacillati</taxon>
        <taxon>Actinomycetota</taxon>
        <taxon>Actinomycetes</taxon>
        <taxon>Mycobacteriales</taxon>
        <taxon>Corynebacteriaceae</taxon>
        <taxon>Corynebacterium</taxon>
    </lineage>
</organism>
<evidence type="ECO:0000313" key="3">
    <source>
        <dbReference type="Proteomes" id="UP000031890"/>
    </source>
</evidence>
<keyword evidence="1" id="KW-1133">Transmembrane helix</keyword>
<evidence type="ECO:0000313" key="2">
    <source>
        <dbReference type="EMBL" id="AJI80107.1"/>
    </source>
</evidence>
<sequence>MPAGVTLSTILAVLIPVGIVTVLLRWLPFAFVKALKGSNFITMLGFTMPVGVMTVLVVYTLFGATRDTGNLIAPLAAAAFTAALHLWRRNSGLSIFGGTAFYMLLVNWVF</sequence>
<keyword evidence="1" id="KW-0812">Transmembrane</keyword>
<dbReference type="HOGENOM" id="CLU_144816_0_0_11"/>
<dbReference type="STRING" id="161899.CSING_13120"/>
<dbReference type="Proteomes" id="UP000031890">
    <property type="component" value="Chromosome"/>
</dbReference>
<accession>A0A0B6EUI6</accession>
<feature type="transmembrane region" description="Helical" evidence="1">
    <location>
        <begin position="6"/>
        <end position="27"/>
    </location>
</feature>
<dbReference type="InterPro" id="IPR008407">
    <property type="entry name" value="Brnchd-chn_aa_trnsp_AzlD"/>
</dbReference>
<dbReference type="Pfam" id="PF05437">
    <property type="entry name" value="AzlD"/>
    <property type="match status" value="1"/>
</dbReference>
<evidence type="ECO:0000256" key="1">
    <source>
        <dbReference type="SAM" id="Phobius"/>
    </source>
</evidence>
<gene>
    <name evidence="2" type="ORF">CSING_13120</name>
</gene>
<keyword evidence="1" id="KW-0472">Membrane</keyword>
<reference evidence="2 3" key="1">
    <citation type="journal article" date="2015" name="Genome Announc.">
        <title>Complete Genome Sequence and Annotation of Corynebacterium singulare DSM 44357, Isolated from a Human Semen Specimen.</title>
        <authorList>
            <person name="Merten M."/>
            <person name="Brinkrolf K."/>
            <person name="Albersmeier A."/>
            <person name="Kutter Y."/>
            <person name="Ruckert C."/>
            <person name="Tauch A."/>
        </authorList>
    </citation>
    <scope>NUCLEOTIDE SEQUENCE [LARGE SCALE GENOMIC DNA]</scope>
    <source>
        <strain evidence="2">IBS B52218</strain>
    </source>
</reference>
<feature type="transmembrane region" description="Helical" evidence="1">
    <location>
        <begin position="39"/>
        <end position="62"/>
    </location>
</feature>
<dbReference type="OrthoDB" id="5324916at2"/>
<dbReference type="KEGG" id="csx:CSING_13120"/>
<dbReference type="RefSeq" id="WP_042532919.1">
    <property type="nucleotide sequence ID" value="NZ_CP010827.1"/>
</dbReference>
<dbReference type="PIRSF" id="PIRSF003203">
    <property type="entry name" value="AzlD"/>
    <property type="match status" value="1"/>
</dbReference>
<feature type="transmembrane region" description="Helical" evidence="1">
    <location>
        <begin position="93"/>
        <end position="109"/>
    </location>
</feature>
<name>A0A0B6EUI6_9CORY</name>
<dbReference type="EMBL" id="CP010827">
    <property type="protein sequence ID" value="AJI80107.1"/>
    <property type="molecule type" value="Genomic_DNA"/>
</dbReference>
<protein>
    <submittedName>
        <fullName evidence="2">Putative branched-chain amino acid permease</fullName>
    </submittedName>
</protein>
<proteinExistence type="predicted"/>